<dbReference type="OrthoDB" id="1580043at2759"/>
<keyword evidence="4 5" id="KW-0472">Membrane</keyword>
<evidence type="ECO:0000313" key="6">
    <source>
        <dbReference type="EMBL" id="PAA72566.1"/>
    </source>
</evidence>
<organism evidence="6 7">
    <name type="scientific">Macrostomum lignano</name>
    <dbReference type="NCBI Taxonomy" id="282301"/>
    <lineage>
        <taxon>Eukaryota</taxon>
        <taxon>Metazoa</taxon>
        <taxon>Spiralia</taxon>
        <taxon>Lophotrochozoa</taxon>
        <taxon>Platyhelminthes</taxon>
        <taxon>Rhabditophora</taxon>
        <taxon>Macrostomorpha</taxon>
        <taxon>Macrostomida</taxon>
        <taxon>Macrostomidae</taxon>
        <taxon>Macrostomum</taxon>
    </lineage>
</organism>
<name>A0A267FFN2_9PLAT</name>
<protein>
    <recommendedName>
        <fullName evidence="8">Aquaporin</fullName>
    </recommendedName>
</protein>
<accession>A0A267FFN2</accession>
<gene>
    <name evidence="6" type="ORF">BOX15_Mlig031308g1</name>
</gene>
<dbReference type="InterPro" id="IPR023271">
    <property type="entry name" value="Aquaporin-like"/>
</dbReference>
<dbReference type="AlphaFoldDB" id="A0A267FFN2"/>
<evidence type="ECO:0008006" key="8">
    <source>
        <dbReference type="Google" id="ProtNLM"/>
    </source>
</evidence>
<evidence type="ECO:0000313" key="7">
    <source>
        <dbReference type="Proteomes" id="UP000215902"/>
    </source>
</evidence>
<reference evidence="6 7" key="1">
    <citation type="submission" date="2017-06" db="EMBL/GenBank/DDBJ databases">
        <title>A platform for efficient transgenesis in Macrostomum lignano, a flatworm model organism for stem cell research.</title>
        <authorList>
            <person name="Berezikov E."/>
        </authorList>
    </citation>
    <scope>NUCLEOTIDE SEQUENCE [LARGE SCALE GENOMIC DNA]</scope>
    <source>
        <strain evidence="6">DV1</strain>
        <tissue evidence="6">Whole organism</tissue>
    </source>
</reference>
<keyword evidence="7" id="KW-1185">Reference proteome</keyword>
<dbReference type="EMBL" id="NIVC01001079">
    <property type="protein sequence ID" value="PAA72566.1"/>
    <property type="molecule type" value="Genomic_DNA"/>
</dbReference>
<dbReference type="PANTHER" id="PTHR21191:SF16">
    <property type="entry name" value="AQUAPORIN"/>
    <property type="match status" value="1"/>
</dbReference>
<dbReference type="Gene3D" id="1.20.1080.10">
    <property type="entry name" value="Glycerol uptake facilitator protein"/>
    <property type="match status" value="1"/>
</dbReference>
<dbReference type="GO" id="GO:0005737">
    <property type="term" value="C:cytoplasm"/>
    <property type="evidence" value="ECO:0007669"/>
    <property type="project" value="TreeGrafter"/>
</dbReference>
<evidence type="ECO:0000256" key="1">
    <source>
        <dbReference type="ARBA" id="ARBA00004141"/>
    </source>
</evidence>
<dbReference type="PANTHER" id="PTHR21191">
    <property type="entry name" value="AQUAPORIN"/>
    <property type="match status" value="1"/>
</dbReference>
<dbReference type="GO" id="GO:0016020">
    <property type="term" value="C:membrane"/>
    <property type="evidence" value="ECO:0007669"/>
    <property type="project" value="UniProtKB-SubCell"/>
</dbReference>
<evidence type="ECO:0000256" key="2">
    <source>
        <dbReference type="ARBA" id="ARBA00022692"/>
    </source>
</evidence>
<dbReference type="Proteomes" id="UP000215902">
    <property type="component" value="Unassembled WGS sequence"/>
</dbReference>
<evidence type="ECO:0000256" key="5">
    <source>
        <dbReference type="SAM" id="Phobius"/>
    </source>
</evidence>
<comment type="subcellular location">
    <subcellularLocation>
        <location evidence="1">Membrane</location>
        <topology evidence="1">Multi-pass membrane protein</topology>
    </subcellularLocation>
</comment>
<feature type="transmembrane region" description="Helical" evidence="5">
    <location>
        <begin position="15"/>
        <end position="37"/>
    </location>
</feature>
<sequence length="282" mass="30683">MSTEDQDSLTMVVSLLYFAFTILLSRFFCSLIFSFILHRSKTVATCLLDFVTTFQVCACSIENATFLRRYGMPSYLTVLFCQLYWNAISLPTGYSGNPCQNWRQFVAGRAKLAGTAGRMACQLAGGQAAFWFARSFWSVGLTATHGQRLAASASCVSDLTVPGAAGFGLEFLGVFADSMLVGGLAAFSSGDSWLRHEEVQRLTSCLLGTWLTYYGLPLSGMYANPANASAQTLGCRGTPLWLHIAVYWSAPLLATSLGHRLESRLPLTPVSATAAPEREKQQ</sequence>
<dbReference type="InterPro" id="IPR051883">
    <property type="entry name" value="AQP11/12_channel"/>
</dbReference>
<dbReference type="SUPFAM" id="SSF81338">
    <property type="entry name" value="Aquaporin-like"/>
    <property type="match status" value="1"/>
</dbReference>
<dbReference type="STRING" id="282301.A0A267FFN2"/>
<evidence type="ECO:0000256" key="3">
    <source>
        <dbReference type="ARBA" id="ARBA00022989"/>
    </source>
</evidence>
<dbReference type="GO" id="GO:0015267">
    <property type="term" value="F:channel activity"/>
    <property type="evidence" value="ECO:0007669"/>
    <property type="project" value="TreeGrafter"/>
</dbReference>
<keyword evidence="3 5" id="KW-1133">Transmembrane helix</keyword>
<evidence type="ECO:0000256" key="4">
    <source>
        <dbReference type="ARBA" id="ARBA00023136"/>
    </source>
</evidence>
<proteinExistence type="predicted"/>
<keyword evidence="2 5" id="KW-0812">Transmembrane</keyword>
<comment type="caution">
    <text evidence="6">The sequence shown here is derived from an EMBL/GenBank/DDBJ whole genome shotgun (WGS) entry which is preliminary data.</text>
</comment>